<dbReference type="InterPro" id="IPR016193">
    <property type="entry name" value="Cytidine_deaminase-like"/>
</dbReference>
<dbReference type="PANTHER" id="PTHR11079:SF156">
    <property type="entry name" value="INACTIVE TRNA-SPECIFIC ADENOSINE DEAMINASE-LIKE PROTEIN 3-RELATED"/>
    <property type="match status" value="1"/>
</dbReference>
<dbReference type="SUPFAM" id="SSF53927">
    <property type="entry name" value="Cytidine deaminase-like"/>
    <property type="match status" value="1"/>
</dbReference>
<reference evidence="4" key="1">
    <citation type="submission" date="2022-10" db="EMBL/GenBank/DDBJ databases">
        <authorList>
            <person name="Byrne P K."/>
        </authorList>
    </citation>
    <scope>NUCLEOTIDE SEQUENCE</scope>
    <source>
        <strain evidence="4">CBS7001</strain>
    </source>
</reference>
<proteinExistence type="inferred from homology"/>
<evidence type="ECO:0000259" key="3">
    <source>
        <dbReference type="PROSITE" id="PS51747"/>
    </source>
</evidence>
<evidence type="ECO:0000256" key="2">
    <source>
        <dbReference type="ARBA" id="ARBA00038160"/>
    </source>
</evidence>
<dbReference type="Pfam" id="PF00383">
    <property type="entry name" value="dCMP_cyt_deam_1"/>
    <property type="match status" value="1"/>
</dbReference>
<evidence type="ECO:0000313" key="5">
    <source>
        <dbReference type="Proteomes" id="UP001162090"/>
    </source>
</evidence>
<dbReference type="GO" id="GO:0005634">
    <property type="term" value="C:nucleus"/>
    <property type="evidence" value="ECO:0007669"/>
    <property type="project" value="TreeGrafter"/>
</dbReference>
<dbReference type="GO" id="GO:0008033">
    <property type="term" value="P:tRNA processing"/>
    <property type="evidence" value="ECO:0007669"/>
    <property type="project" value="UniProtKB-KW"/>
</dbReference>
<dbReference type="AlphaFoldDB" id="A0AA35J5K7"/>
<dbReference type="Gene3D" id="3.40.140.10">
    <property type="entry name" value="Cytidine Deaminase, domain 2"/>
    <property type="match status" value="1"/>
</dbReference>
<keyword evidence="1" id="KW-0819">tRNA processing</keyword>
<gene>
    <name evidence="4" type="primary">SUVC12G3515</name>
    <name evidence="4" type="ORF">SUVC_12G3515</name>
</gene>
<organism evidence="4 5">
    <name type="scientific">Saccharomyces uvarum</name>
    <name type="common">Yeast</name>
    <name type="synonym">Saccharomyces bayanus var. uvarum</name>
    <dbReference type="NCBI Taxonomy" id="230603"/>
    <lineage>
        <taxon>Eukaryota</taxon>
        <taxon>Fungi</taxon>
        <taxon>Dikarya</taxon>
        <taxon>Ascomycota</taxon>
        <taxon>Saccharomycotina</taxon>
        <taxon>Saccharomycetes</taxon>
        <taxon>Saccharomycetales</taxon>
        <taxon>Saccharomycetaceae</taxon>
        <taxon>Saccharomyces</taxon>
    </lineage>
</organism>
<dbReference type="CDD" id="cd01285">
    <property type="entry name" value="nucleoside_deaminase"/>
    <property type="match status" value="1"/>
</dbReference>
<dbReference type="PANTHER" id="PTHR11079">
    <property type="entry name" value="CYTOSINE DEAMINASE FAMILY MEMBER"/>
    <property type="match status" value="1"/>
</dbReference>
<dbReference type="PROSITE" id="PS51747">
    <property type="entry name" value="CYT_DCMP_DEAMINASES_2"/>
    <property type="match status" value="1"/>
</dbReference>
<name>A0AA35J5K7_SACUV</name>
<protein>
    <submittedName>
        <fullName evidence="4">SUVC12G3515 protein</fullName>
    </submittedName>
</protein>
<dbReference type="GO" id="GO:0052717">
    <property type="term" value="F:tRNA-specific adenosine-34 deaminase activity"/>
    <property type="evidence" value="ECO:0007669"/>
    <property type="project" value="TreeGrafter"/>
</dbReference>
<feature type="domain" description="CMP/dCMP-type deaminase" evidence="3">
    <location>
        <begin position="162"/>
        <end position="306"/>
    </location>
</feature>
<dbReference type="Proteomes" id="UP001162090">
    <property type="component" value="Chromosome 12"/>
</dbReference>
<dbReference type="GO" id="GO:0005737">
    <property type="term" value="C:cytoplasm"/>
    <property type="evidence" value="ECO:0007669"/>
    <property type="project" value="TreeGrafter"/>
</dbReference>
<dbReference type="EMBL" id="OX365923">
    <property type="protein sequence ID" value="CAI4047096.1"/>
    <property type="molecule type" value="Genomic_DNA"/>
</dbReference>
<accession>A0AA35J5K7</accession>
<dbReference type="InterPro" id="IPR002125">
    <property type="entry name" value="CMP_dCMP_dom"/>
</dbReference>
<sequence>MVKKANNPLKIDYKNGIIEDRLLQIRNFKDVNTPKLITVWSIEIEPRDSKKVIELIRNDFQINDPVSLKHLKRIRKNVESSTLEVVLCSKEYIHDKDEMDHKLKSAWASAEKYEVKGVIEVPEFAPSTKELNSAWSGKYWPLIWNGNPNDQILNDYKIDMREVRDELAQASALSTKMEAAGQRYPIVSVFVDPSRQKDKVVAEDGRNYAGSLPIDHSVMVGIRTVGERLREDADADADGDAYLCLDYDVYLTHEPCSMCSMALVHSRVRRVVFLSQMERTGCLKITSGDGYCMNDNKLLNSKYEGFQWVGEEYPVGAVDRDVCC</sequence>
<comment type="similarity">
    <text evidence="2">Belongs to the cytidine and deoxycytidylate deaminase family. ADAT3 subfamily.</text>
</comment>
<evidence type="ECO:0000313" key="4">
    <source>
        <dbReference type="EMBL" id="CAI4047096.1"/>
    </source>
</evidence>
<evidence type="ECO:0000256" key="1">
    <source>
        <dbReference type="ARBA" id="ARBA00022694"/>
    </source>
</evidence>